<dbReference type="InterPro" id="IPR011992">
    <property type="entry name" value="EF-hand-dom_pair"/>
</dbReference>
<evidence type="ECO:0000259" key="3">
    <source>
        <dbReference type="PROSITE" id="PS50222"/>
    </source>
</evidence>
<feature type="domain" description="EF-hand" evidence="3">
    <location>
        <begin position="54"/>
        <end position="80"/>
    </location>
</feature>
<feature type="signal peptide" evidence="2">
    <location>
        <begin position="1"/>
        <end position="23"/>
    </location>
</feature>
<keyword evidence="2" id="KW-0732">Signal</keyword>
<keyword evidence="5" id="KW-1185">Reference proteome</keyword>
<sequence length="93" mass="9612">MKRAMKAALLPVALVFGVSVATAGSGTPEFETLDANQDGALSEEEVQSVEGLDFATMDANGDGTLSEEEFKAATKGEGETGEGGMEDETSSEY</sequence>
<evidence type="ECO:0000313" key="5">
    <source>
        <dbReference type="Proteomes" id="UP000653056"/>
    </source>
</evidence>
<comment type="caution">
    <text evidence="4">The sequence shown here is derived from an EMBL/GenBank/DDBJ whole genome shotgun (WGS) entry which is preliminary data.</text>
</comment>
<evidence type="ECO:0000313" key="4">
    <source>
        <dbReference type="EMBL" id="GGX87536.1"/>
    </source>
</evidence>
<dbReference type="PROSITE" id="PS00018">
    <property type="entry name" value="EF_HAND_1"/>
    <property type="match status" value="1"/>
</dbReference>
<name>A0ABQ2YKR1_9GAMM</name>
<dbReference type="InterPro" id="IPR018247">
    <property type="entry name" value="EF_Hand_1_Ca_BS"/>
</dbReference>
<dbReference type="Proteomes" id="UP000653056">
    <property type="component" value="Unassembled WGS sequence"/>
</dbReference>
<feature type="chain" id="PRO_5045590805" description="EF-hand domain-containing protein" evidence="2">
    <location>
        <begin position="24"/>
        <end position="93"/>
    </location>
</feature>
<dbReference type="PROSITE" id="PS50222">
    <property type="entry name" value="EF_HAND_2"/>
    <property type="match status" value="1"/>
</dbReference>
<feature type="compositionally biased region" description="Basic and acidic residues" evidence="1">
    <location>
        <begin position="68"/>
        <end position="78"/>
    </location>
</feature>
<evidence type="ECO:0000256" key="1">
    <source>
        <dbReference type="SAM" id="MobiDB-lite"/>
    </source>
</evidence>
<accession>A0ABQ2YKR1</accession>
<feature type="compositionally biased region" description="Acidic residues" evidence="1">
    <location>
        <begin position="84"/>
        <end position="93"/>
    </location>
</feature>
<dbReference type="SUPFAM" id="SSF47473">
    <property type="entry name" value="EF-hand"/>
    <property type="match status" value="1"/>
</dbReference>
<gene>
    <name evidence="4" type="ORF">GCM10007160_13780</name>
</gene>
<reference evidence="5" key="1">
    <citation type="journal article" date="2019" name="Int. J. Syst. Evol. Microbiol.">
        <title>The Global Catalogue of Microorganisms (GCM) 10K type strain sequencing project: providing services to taxonomists for standard genome sequencing and annotation.</title>
        <authorList>
            <consortium name="The Broad Institute Genomics Platform"/>
            <consortium name="The Broad Institute Genome Sequencing Center for Infectious Disease"/>
            <person name="Wu L."/>
            <person name="Ma J."/>
        </authorList>
    </citation>
    <scope>NUCLEOTIDE SEQUENCE [LARGE SCALE GENOMIC DNA]</scope>
    <source>
        <strain evidence="5">KCTC 22228</strain>
    </source>
</reference>
<organism evidence="4 5">
    <name type="scientific">Litchfieldella qijiaojingensis</name>
    <dbReference type="NCBI Taxonomy" id="980347"/>
    <lineage>
        <taxon>Bacteria</taxon>
        <taxon>Pseudomonadati</taxon>
        <taxon>Pseudomonadota</taxon>
        <taxon>Gammaproteobacteria</taxon>
        <taxon>Oceanospirillales</taxon>
        <taxon>Halomonadaceae</taxon>
        <taxon>Litchfieldella</taxon>
    </lineage>
</organism>
<protein>
    <recommendedName>
        <fullName evidence="3">EF-hand domain-containing protein</fullName>
    </recommendedName>
</protein>
<evidence type="ECO:0000256" key="2">
    <source>
        <dbReference type="SAM" id="SignalP"/>
    </source>
</evidence>
<proteinExistence type="predicted"/>
<dbReference type="RefSeq" id="WP_189467514.1">
    <property type="nucleotide sequence ID" value="NZ_BMXS01000004.1"/>
</dbReference>
<dbReference type="InterPro" id="IPR002048">
    <property type="entry name" value="EF_hand_dom"/>
</dbReference>
<feature type="region of interest" description="Disordered" evidence="1">
    <location>
        <begin position="25"/>
        <end position="93"/>
    </location>
</feature>
<dbReference type="Gene3D" id="1.10.238.10">
    <property type="entry name" value="EF-hand"/>
    <property type="match status" value="1"/>
</dbReference>
<dbReference type="Pfam" id="PF13202">
    <property type="entry name" value="EF-hand_5"/>
    <property type="match status" value="2"/>
</dbReference>
<dbReference type="EMBL" id="BMXS01000004">
    <property type="protein sequence ID" value="GGX87536.1"/>
    <property type="molecule type" value="Genomic_DNA"/>
</dbReference>